<evidence type="ECO:0000256" key="4">
    <source>
        <dbReference type="ARBA" id="ARBA00022729"/>
    </source>
</evidence>
<dbReference type="STRING" id="126957.T1IMR5"/>
<comment type="subcellular location">
    <subcellularLocation>
        <location evidence="1">Secreted</location>
    </subcellularLocation>
</comment>
<feature type="chain" id="PRO_5004579349" description="Peroxidase" evidence="8">
    <location>
        <begin position="19"/>
        <end position="750"/>
    </location>
</feature>
<dbReference type="PRINTS" id="PR00457">
    <property type="entry name" value="ANPEROXIDASE"/>
</dbReference>
<dbReference type="FunFam" id="1.10.640.10:FF:000003">
    <property type="entry name" value="chorion peroxidase"/>
    <property type="match status" value="1"/>
</dbReference>
<keyword evidence="6" id="KW-0349">Heme</keyword>
<keyword evidence="6" id="KW-0408">Iron</keyword>
<dbReference type="OMA" id="NENETHK"/>
<evidence type="ECO:0000313" key="10">
    <source>
        <dbReference type="Proteomes" id="UP000014500"/>
    </source>
</evidence>
<evidence type="ECO:0000256" key="2">
    <source>
        <dbReference type="ARBA" id="ARBA00022525"/>
    </source>
</evidence>
<evidence type="ECO:0000256" key="6">
    <source>
        <dbReference type="PIRSR" id="PIRSR619791-2"/>
    </source>
</evidence>
<dbReference type="HOGENOM" id="CLU_006087_2_2_1"/>
<dbReference type="GO" id="GO:0046872">
    <property type="term" value="F:metal ion binding"/>
    <property type="evidence" value="ECO:0007669"/>
    <property type="project" value="UniProtKB-KW"/>
</dbReference>
<evidence type="ECO:0000256" key="5">
    <source>
        <dbReference type="ARBA" id="ARBA00023180"/>
    </source>
</evidence>
<keyword evidence="3" id="KW-0560">Oxidoreductase</keyword>
<feature type="signal peptide" evidence="8">
    <location>
        <begin position="1"/>
        <end position="18"/>
    </location>
</feature>
<keyword evidence="4 8" id="KW-0732">Signal</keyword>
<name>T1IMR5_STRMM</name>
<evidence type="ECO:0008006" key="11">
    <source>
        <dbReference type="Google" id="ProtNLM"/>
    </source>
</evidence>
<keyword evidence="10" id="KW-1185">Reference proteome</keyword>
<dbReference type="PANTHER" id="PTHR11475">
    <property type="entry name" value="OXIDASE/PEROXIDASE"/>
    <property type="match status" value="1"/>
</dbReference>
<evidence type="ECO:0000256" key="7">
    <source>
        <dbReference type="SAM" id="MobiDB-lite"/>
    </source>
</evidence>
<dbReference type="Proteomes" id="UP000014500">
    <property type="component" value="Unassembled WGS sequence"/>
</dbReference>
<dbReference type="InterPro" id="IPR010255">
    <property type="entry name" value="Haem_peroxidase_sf"/>
</dbReference>
<dbReference type="GO" id="GO:0006979">
    <property type="term" value="P:response to oxidative stress"/>
    <property type="evidence" value="ECO:0007669"/>
    <property type="project" value="InterPro"/>
</dbReference>
<dbReference type="PANTHER" id="PTHR11475:SF4">
    <property type="entry name" value="CHORION PEROXIDASE"/>
    <property type="match status" value="1"/>
</dbReference>
<dbReference type="AlphaFoldDB" id="T1IMR5"/>
<reference evidence="9" key="2">
    <citation type="submission" date="2015-02" db="UniProtKB">
        <authorList>
            <consortium name="EnsemblMetazoa"/>
        </authorList>
    </citation>
    <scope>IDENTIFICATION</scope>
</reference>
<dbReference type="InterPro" id="IPR037120">
    <property type="entry name" value="Haem_peroxidase_sf_animal"/>
</dbReference>
<dbReference type="EnsemblMetazoa" id="SMAR002278-RA">
    <property type="protein sequence ID" value="SMAR002278-PA"/>
    <property type="gene ID" value="SMAR002278"/>
</dbReference>
<dbReference type="InterPro" id="IPR019791">
    <property type="entry name" value="Haem_peroxidase_animal"/>
</dbReference>
<dbReference type="PhylomeDB" id="T1IMR5"/>
<organism evidence="9 10">
    <name type="scientific">Strigamia maritima</name>
    <name type="common">European centipede</name>
    <name type="synonym">Geophilus maritimus</name>
    <dbReference type="NCBI Taxonomy" id="126957"/>
    <lineage>
        <taxon>Eukaryota</taxon>
        <taxon>Metazoa</taxon>
        <taxon>Ecdysozoa</taxon>
        <taxon>Arthropoda</taxon>
        <taxon>Myriapoda</taxon>
        <taxon>Chilopoda</taxon>
        <taxon>Pleurostigmophora</taxon>
        <taxon>Geophilomorpha</taxon>
        <taxon>Linotaeniidae</taxon>
        <taxon>Strigamia</taxon>
    </lineage>
</organism>
<keyword evidence="5" id="KW-0325">Glycoprotein</keyword>
<feature type="binding site" description="axial binding residue" evidence="6">
    <location>
        <position position="333"/>
    </location>
    <ligand>
        <name>heme b</name>
        <dbReference type="ChEBI" id="CHEBI:60344"/>
    </ligand>
    <ligandPart>
        <name>Fe</name>
        <dbReference type="ChEBI" id="CHEBI:18248"/>
    </ligandPart>
</feature>
<reference evidence="10" key="1">
    <citation type="submission" date="2011-05" db="EMBL/GenBank/DDBJ databases">
        <authorList>
            <person name="Richards S.R."/>
            <person name="Qu J."/>
            <person name="Jiang H."/>
            <person name="Jhangiani S.N."/>
            <person name="Agravi P."/>
            <person name="Goodspeed R."/>
            <person name="Gross S."/>
            <person name="Mandapat C."/>
            <person name="Jackson L."/>
            <person name="Mathew T."/>
            <person name="Pu L."/>
            <person name="Thornton R."/>
            <person name="Saada N."/>
            <person name="Wilczek-Boney K.B."/>
            <person name="Lee S."/>
            <person name="Kovar C."/>
            <person name="Wu Y."/>
            <person name="Scherer S.E."/>
            <person name="Worley K.C."/>
            <person name="Muzny D.M."/>
            <person name="Gibbs R."/>
        </authorList>
    </citation>
    <scope>NUCLEOTIDE SEQUENCE</scope>
    <source>
        <strain evidence="10">Brora</strain>
    </source>
</reference>
<dbReference type="GO" id="GO:0020037">
    <property type="term" value="F:heme binding"/>
    <property type="evidence" value="ECO:0007669"/>
    <property type="project" value="InterPro"/>
</dbReference>
<proteinExistence type="predicted"/>
<dbReference type="SUPFAM" id="SSF48113">
    <property type="entry name" value="Heme-dependent peroxidases"/>
    <property type="match status" value="1"/>
</dbReference>
<dbReference type="GO" id="GO:0004601">
    <property type="term" value="F:peroxidase activity"/>
    <property type="evidence" value="ECO:0007669"/>
    <property type="project" value="UniProtKB-KW"/>
</dbReference>
<dbReference type="EMBL" id="JH431094">
    <property type="status" value="NOT_ANNOTATED_CDS"/>
    <property type="molecule type" value="Genomic_DNA"/>
</dbReference>
<accession>T1IMR5</accession>
<dbReference type="eggNOG" id="KOG2408">
    <property type="taxonomic scope" value="Eukaryota"/>
</dbReference>
<feature type="region of interest" description="Disordered" evidence="7">
    <location>
        <begin position="570"/>
        <end position="623"/>
    </location>
</feature>
<evidence type="ECO:0000256" key="8">
    <source>
        <dbReference type="SAM" id="SignalP"/>
    </source>
</evidence>
<dbReference type="CDD" id="cd09823">
    <property type="entry name" value="peroxinectin_like"/>
    <property type="match status" value="1"/>
</dbReference>
<feature type="compositionally biased region" description="Polar residues" evidence="7">
    <location>
        <begin position="579"/>
        <end position="598"/>
    </location>
</feature>
<keyword evidence="6" id="KW-0479">Metal-binding</keyword>
<protein>
    <recommendedName>
        <fullName evidence="11">Peroxidase</fullName>
    </recommendedName>
</protein>
<dbReference type="PROSITE" id="PS50292">
    <property type="entry name" value="PEROXIDASE_3"/>
    <property type="match status" value="1"/>
</dbReference>
<evidence type="ECO:0000256" key="3">
    <source>
        <dbReference type="ARBA" id="ARBA00022559"/>
    </source>
</evidence>
<evidence type="ECO:0000313" key="9">
    <source>
        <dbReference type="EnsemblMetazoa" id="SMAR002278-PA"/>
    </source>
</evidence>
<dbReference type="Gene3D" id="1.10.640.10">
    <property type="entry name" value="Haem peroxidase domain superfamily, animal type"/>
    <property type="match status" value="1"/>
</dbReference>
<dbReference type="Pfam" id="PF03098">
    <property type="entry name" value="An_peroxidase"/>
    <property type="match status" value="1"/>
</dbReference>
<keyword evidence="3" id="KW-0575">Peroxidase</keyword>
<keyword evidence="2" id="KW-0964">Secreted</keyword>
<sequence>MTLLVLVLFCILCLSVQGDRVVRQTSCPRLKYRSIDGSCNNLNNNQWGQTGTTFFRFLPPHYADNRGAARVAVAGNQLPGARVVSLNLVRDVDDEHQSASHMLMQWGQFVNHDVTKKRTKSDACCDDGQNPSSANFECMAIIVPPGDGAFSRKRCLGFTRSAFVMVNGRREQINDVTGFIDASPIYGSTEGVSRSLRDFRGGRLKSRQNQFGKELLPTKQSDPTSIDAGDTRTNMIPSLVSIQTLLLRLHNNIASEFSRINPQWNDETLFQESRRVVVALVQQITYSEFLPVVLASNIRDIQLQNNGHFNGYDPTLNPSIDNAFAVAAYRFGHSLVRSRLARFTPDLTRLPSPPLSDEFFNVSSIMRPGAVDAITIGLLTQKCQRSDSNFSPEIHHRLFSVDGSGSDLYAINVQRGRDHGVPGYVFWRQMCGLSAPRNFQELRGFIRADALAALERVYSNVQDIDLYVGGMAEVIDGGMVGPTFACILARQFRNLKSGDRFWYENSGQPSSFNTDQLQEIRKVSLARIICDTTEDLQRIQSQVMRVAGPGNSIIPCQNLPSMDLRAWTERDPNRGRGQTGFQDENQLFQNEPNTRQNPTPRPQVIFNPPSNPIRQPVTPRPAPIRRPVIQQTPRPQFPFRSSTNCQFPQCPVTNTPFFSTPRPFLFQTSNLSPRPPFRQNPTSNDINFQSSHQAAVGEFLRDSPNTLRLFFNDQSQSSSRQRTAPNVAFRVPGLAKDGVEDGPFGFVVRF</sequence>
<dbReference type="GO" id="GO:0005576">
    <property type="term" value="C:extracellular region"/>
    <property type="evidence" value="ECO:0007669"/>
    <property type="project" value="UniProtKB-SubCell"/>
</dbReference>
<evidence type="ECO:0000256" key="1">
    <source>
        <dbReference type="ARBA" id="ARBA00004613"/>
    </source>
</evidence>